<organism evidence="2">
    <name type="scientific">Neobodo designis</name>
    <name type="common">Flagellated protozoan</name>
    <name type="synonym">Bodo designis</name>
    <dbReference type="NCBI Taxonomy" id="312471"/>
    <lineage>
        <taxon>Eukaryota</taxon>
        <taxon>Discoba</taxon>
        <taxon>Euglenozoa</taxon>
        <taxon>Kinetoplastea</taxon>
        <taxon>Metakinetoplastina</taxon>
        <taxon>Neobodonida</taxon>
        <taxon>Neobodo</taxon>
    </lineage>
</organism>
<name>A0A7S1PSK2_NEODS</name>
<sequence length="290" mass="32201">MPRPSDAALQNSALLVQKIARYPAGAPIKATLWLPGAKQASDEHVYTLVRETRGKLYLKPDPQDRMPFNADICIKNPDPNVNTAAVVSFVPVPGDEVWEASQKFVKKIMHLPNSAQVALSVWLPGHDAAFDVANYEVQRDGGGIYVRKLTGQPRPEGTAEPTAVSFCIKHPEDDEPIVALVSYTTLYRPNTRNANATPAEAASDTDDLRDDTGEPARRRMVPSQGLGSAEVVSLVKETMTAQFQQLMAPYLSPQGQQNQQLQQQLQQQQQQNQQLQQQLQQQQQQQQQQQ</sequence>
<reference evidence="2" key="1">
    <citation type="submission" date="2021-01" db="EMBL/GenBank/DDBJ databases">
        <authorList>
            <person name="Corre E."/>
            <person name="Pelletier E."/>
            <person name="Niang G."/>
            <person name="Scheremetjew M."/>
            <person name="Finn R."/>
            <person name="Kale V."/>
            <person name="Holt S."/>
            <person name="Cochrane G."/>
            <person name="Meng A."/>
            <person name="Brown T."/>
            <person name="Cohen L."/>
        </authorList>
    </citation>
    <scope>NUCLEOTIDE SEQUENCE</scope>
    <source>
        <strain evidence="2">CCAP 1951/1</strain>
    </source>
</reference>
<dbReference type="EMBL" id="HBGF01008857">
    <property type="protein sequence ID" value="CAD9098560.1"/>
    <property type="molecule type" value="Transcribed_RNA"/>
</dbReference>
<proteinExistence type="predicted"/>
<feature type="region of interest" description="Disordered" evidence="1">
    <location>
        <begin position="253"/>
        <end position="290"/>
    </location>
</feature>
<feature type="compositionally biased region" description="Low complexity" evidence="1">
    <location>
        <begin position="256"/>
        <end position="290"/>
    </location>
</feature>
<gene>
    <name evidence="2" type="ORF">NDES1114_LOCUS5933</name>
</gene>
<evidence type="ECO:0000256" key="1">
    <source>
        <dbReference type="SAM" id="MobiDB-lite"/>
    </source>
</evidence>
<dbReference type="AlphaFoldDB" id="A0A7S1PSK2"/>
<feature type="region of interest" description="Disordered" evidence="1">
    <location>
        <begin position="191"/>
        <end position="226"/>
    </location>
</feature>
<evidence type="ECO:0000313" key="2">
    <source>
        <dbReference type="EMBL" id="CAD9098560.1"/>
    </source>
</evidence>
<accession>A0A7S1PSK2</accession>
<protein>
    <submittedName>
        <fullName evidence="2">Uncharacterized protein</fullName>
    </submittedName>
</protein>